<name>A0A7Y9EWY6_9MICO</name>
<dbReference type="Proteomes" id="UP000552045">
    <property type="component" value="Unassembled WGS sequence"/>
</dbReference>
<evidence type="ECO:0000313" key="5">
    <source>
        <dbReference type="Proteomes" id="UP000552045"/>
    </source>
</evidence>
<dbReference type="InterPro" id="IPR046346">
    <property type="entry name" value="Aminoacid_DH-like_N_sf"/>
</dbReference>
<sequence>MLNDADPKRLAVWGDPIAHSRSPQLHAAAYAHLGLDWEYGRRQMDAAGFRAAVDGLDESWRGLSLTMPLKDAALSWSRVQDRHARLTGAANTLVLSGPLRGHAWNTDVGGLVRVLHEHGLGQLDRVRILGAGATAASALVALAECGASRVDVVARRPARVAPLDRIAAQIGIALSAHGFDDLPAGADLTLSTLPGGVPLDDDVVTALSQAGGALLDVAYSPWPSTLAVAWSAEPVISGLEMLLHQAVLQVRIFVAGDVTAVLPGEDVMVARMRAALMGD</sequence>
<evidence type="ECO:0000313" key="4">
    <source>
        <dbReference type="EMBL" id="NYD55485.1"/>
    </source>
</evidence>
<dbReference type="Gene3D" id="3.40.50.10860">
    <property type="entry name" value="Leucine Dehydrogenase, chain A, domain 1"/>
    <property type="match status" value="1"/>
</dbReference>
<keyword evidence="2" id="KW-0028">Amino-acid biosynthesis</keyword>
<feature type="domain" description="Shikimate dehydrogenase substrate binding N-terminal" evidence="3">
    <location>
        <begin position="12"/>
        <end position="93"/>
    </location>
</feature>
<dbReference type="RefSeq" id="WP_179434581.1">
    <property type="nucleotide sequence ID" value="NZ_BAABLC010000004.1"/>
</dbReference>
<reference evidence="4 5" key="1">
    <citation type="submission" date="2020-07" db="EMBL/GenBank/DDBJ databases">
        <title>Sequencing the genomes of 1000 actinobacteria strains.</title>
        <authorList>
            <person name="Klenk H.-P."/>
        </authorList>
    </citation>
    <scope>NUCLEOTIDE SEQUENCE [LARGE SCALE GENOMIC DNA]</scope>
    <source>
        <strain evidence="4 5">DSM 22185</strain>
    </source>
</reference>
<dbReference type="SUPFAM" id="SSF51735">
    <property type="entry name" value="NAD(P)-binding Rossmann-fold domains"/>
    <property type="match status" value="1"/>
</dbReference>
<dbReference type="SUPFAM" id="SSF53223">
    <property type="entry name" value="Aminoacid dehydrogenase-like, N-terminal domain"/>
    <property type="match status" value="1"/>
</dbReference>
<dbReference type="Gene3D" id="3.40.50.720">
    <property type="entry name" value="NAD(P)-binding Rossmann-like Domain"/>
    <property type="match status" value="1"/>
</dbReference>
<dbReference type="PANTHER" id="PTHR21089">
    <property type="entry name" value="SHIKIMATE DEHYDROGENASE"/>
    <property type="match status" value="1"/>
</dbReference>
<dbReference type="InterPro" id="IPR036291">
    <property type="entry name" value="NAD(P)-bd_dom_sf"/>
</dbReference>
<dbReference type="AlphaFoldDB" id="A0A7Y9EWY6"/>
<dbReference type="GO" id="GO:0019632">
    <property type="term" value="P:shikimate metabolic process"/>
    <property type="evidence" value="ECO:0007669"/>
    <property type="project" value="TreeGrafter"/>
</dbReference>
<evidence type="ECO:0000256" key="1">
    <source>
        <dbReference type="ARBA" id="ARBA00004871"/>
    </source>
</evidence>
<gene>
    <name evidence="4" type="ORF">BKA02_002540</name>
</gene>
<proteinExistence type="predicted"/>
<dbReference type="InterPro" id="IPR013708">
    <property type="entry name" value="Shikimate_DH-bd_N"/>
</dbReference>
<dbReference type="GO" id="GO:0009423">
    <property type="term" value="P:chorismate biosynthetic process"/>
    <property type="evidence" value="ECO:0007669"/>
    <property type="project" value="TreeGrafter"/>
</dbReference>
<dbReference type="EC" id="1.1.1.25" evidence="4"/>
<dbReference type="GO" id="GO:0050661">
    <property type="term" value="F:NADP binding"/>
    <property type="evidence" value="ECO:0007669"/>
    <property type="project" value="TreeGrafter"/>
</dbReference>
<organism evidence="4 5">
    <name type="scientific">Microbacterium pseudoresistens</name>
    <dbReference type="NCBI Taxonomy" id="640634"/>
    <lineage>
        <taxon>Bacteria</taxon>
        <taxon>Bacillati</taxon>
        <taxon>Actinomycetota</taxon>
        <taxon>Actinomycetes</taxon>
        <taxon>Micrococcales</taxon>
        <taxon>Microbacteriaceae</taxon>
        <taxon>Microbacterium</taxon>
    </lineage>
</organism>
<dbReference type="Pfam" id="PF08501">
    <property type="entry name" value="Shikimate_dh_N"/>
    <property type="match status" value="1"/>
</dbReference>
<keyword evidence="5" id="KW-1185">Reference proteome</keyword>
<dbReference type="PANTHER" id="PTHR21089:SF1">
    <property type="entry name" value="BIFUNCTIONAL 3-DEHYDROQUINATE DEHYDRATASE_SHIKIMATE DEHYDROGENASE, CHLOROPLASTIC"/>
    <property type="match status" value="1"/>
</dbReference>
<keyword evidence="4" id="KW-0560">Oxidoreductase</keyword>
<accession>A0A7Y9EWY6</accession>
<dbReference type="GO" id="GO:0009073">
    <property type="term" value="P:aromatic amino acid family biosynthetic process"/>
    <property type="evidence" value="ECO:0007669"/>
    <property type="project" value="UniProtKB-KW"/>
</dbReference>
<dbReference type="GO" id="GO:0005829">
    <property type="term" value="C:cytosol"/>
    <property type="evidence" value="ECO:0007669"/>
    <property type="project" value="TreeGrafter"/>
</dbReference>
<evidence type="ECO:0000259" key="3">
    <source>
        <dbReference type="Pfam" id="PF08501"/>
    </source>
</evidence>
<comment type="pathway">
    <text evidence="1">Metabolic intermediate biosynthesis; chorismate biosynthesis; chorismate from D-erythrose 4-phosphate and phosphoenolpyruvate: step 4/7.</text>
</comment>
<dbReference type="EMBL" id="JACCBH010000001">
    <property type="protein sequence ID" value="NYD55485.1"/>
    <property type="molecule type" value="Genomic_DNA"/>
</dbReference>
<keyword evidence="2" id="KW-0057">Aromatic amino acid biosynthesis</keyword>
<comment type="caution">
    <text evidence="4">The sequence shown here is derived from an EMBL/GenBank/DDBJ whole genome shotgun (WGS) entry which is preliminary data.</text>
</comment>
<evidence type="ECO:0000256" key="2">
    <source>
        <dbReference type="ARBA" id="ARBA00023141"/>
    </source>
</evidence>
<dbReference type="GO" id="GO:0004764">
    <property type="term" value="F:shikimate 3-dehydrogenase (NADP+) activity"/>
    <property type="evidence" value="ECO:0007669"/>
    <property type="project" value="UniProtKB-EC"/>
</dbReference>
<protein>
    <submittedName>
        <fullName evidence="4">Shikimate dehydrogenase</fullName>
        <ecNumber evidence="4">1.1.1.25</ecNumber>
    </submittedName>
</protein>
<dbReference type="InterPro" id="IPR022893">
    <property type="entry name" value="Shikimate_DH_fam"/>
</dbReference>